<proteinExistence type="predicted"/>
<accession>A0A2S9IVK8</accession>
<feature type="domain" description="SSD" evidence="2">
    <location>
        <begin position="358"/>
        <end position="487"/>
    </location>
</feature>
<evidence type="ECO:0000313" key="4">
    <source>
        <dbReference type="Proteomes" id="UP000239711"/>
    </source>
</evidence>
<dbReference type="PANTHER" id="PTHR32063">
    <property type="match status" value="1"/>
</dbReference>
<keyword evidence="4" id="KW-1185">Reference proteome</keyword>
<dbReference type="SUPFAM" id="SSF82693">
    <property type="entry name" value="Multidrug efflux transporter AcrB pore domain, PN1, PN2, PC1 and PC2 subdomains"/>
    <property type="match status" value="3"/>
</dbReference>
<dbReference type="PROSITE" id="PS50156">
    <property type="entry name" value="SSD"/>
    <property type="match status" value="1"/>
</dbReference>
<gene>
    <name evidence="3" type="ORF">C5745_19240</name>
</gene>
<dbReference type="OrthoDB" id="9758234at2"/>
<protein>
    <submittedName>
        <fullName evidence="3">Acriflavin resistance protein</fullName>
    </submittedName>
</protein>
<feature type="transmembrane region" description="Helical" evidence="1">
    <location>
        <begin position="897"/>
        <end position="917"/>
    </location>
</feature>
<feature type="transmembrane region" description="Helical" evidence="1">
    <location>
        <begin position="12"/>
        <end position="30"/>
    </location>
</feature>
<feature type="transmembrane region" description="Helical" evidence="1">
    <location>
        <begin position="333"/>
        <end position="352"/>
    </location>
</feature>
<dbReference type="InterPro" id="IPR000731">
    <property type="entry name" value="SSD"/>
</dbReference>
<feature type="transmembrane region" description="Helical" evidence="1">
    <location>
        <begin position="969"/>
        <end position="988"/>
    </location>
</feature>
<feature type="transmembrane region" description="Helical" evidence="1">
    <location>
        <begin position="868"/>
        <end position="890"/>
    </location>
</feature>
<dbReference type="Proteomes" id="UP000239711">
    <property type="component" value="Unassembled WGS sequence"/>
</dbReference>
<keyword evidence="1" id="KW-1133">Transmembrane helix</keyword>
<dbReference type="Gene3D" id="3.30.70.1440">
    <property type="entry name" value="Multidrug efflux transporter AcrB pore domain"/>
    <property type="match status" value="1"/>
</dbReference>
<feature type="transmembrane region" description="Helical" evidence="1">
    <location>
        <begin position="359"/>
        <end position="379"/>
    </location>
</feature>
<dbReference type="Gene3D" id="3.30.2090.10">
    <property type="entry name" value="Multidrug efflux transporter AcrB TolC docking domain, DN and DC subdomains"/>
    <property type="match status" value="2"/>
</dbReference>
<organism evidence="3 4">
    <name type="scientific">Sphingobacterium haloxyli</name>
    <dbReference type="NCBI Taxonomy" id="2100533"/>
    <lineage>
        <taxon>Bacteria</taxon>
        <taxon>Pseudomonadati</taxon>
        <taxon>Bacteroidota</taxon>
        <taxon>Sphingobacteriia</taxon>
        <taxon>Sphingobacteriales</taxon>
        <taxon>Sphingobacteriaceae</taxon>
        <taxon>Sphingobacterium</taxon>
    </lineage>
</organism>
<sequence length="1063" mass="116419">MKISEISIKRPSIIIVLFIILTLGGIFSYSQMGYELVPKFEVNVITVQTIYPGAAPSEVETSVTKVVEDAVASLENVKKIESKSMESVSVVMIQLNTGADVNFLLTDAQRKINAVINEFPDDVETPALSKFSLDDVPIINLSVTSNLSEKDLYDLLDQKIQPVFARINGVAKVDMIGGEEREIQVSIDPNKLEGYGLSVSQVQQAIASANLDFPTGNVRTRDNQTTLRLAGKFTSIDELRDLPITTPSGAAVRLRDIADVQDGIKDIEKISRIDRQNTILMQVFKQSDANAVAVSELVKAEIDVVKADYQSEGVDIVIANDTTDYTLTAANNVIHDLMIAIALVAFIMLFFLHSLRDAFIAVVAIPLSLIATFIFLNMLGYTLNLMSLLGLSLVVGILVDDAIVVIENIHRHMEMGKNKVRAAYDGAKEIGFTVSAITLVIVVVFLPIAMSSGLVSDILRQFCVTVMVSTLLSLLVSFTIVPWLYSRMGKLSHINKKSFFGGILHGFERGLTGLTNWISGILKWSLKRRLNKVVVLLVSVGLLFASFALVGMGYIGSDFFPGNDKGEFYLQMELNKDASIEQTNFLVQKAENYLAHKPEIERMITTVGQASDGMMNVGGTKYKAEIHIILENGYNKTESTKVYSAKLKREMENVLVGAKLKTVNMGIMGAEQAPLMMTVIGASPEDALESARTFSDILRKVPGASEIELTSEDGNPEISVQVDRDKMNRLGLNVATVGMTMQTAFSGNTDTKYRAGDTEYDINIRFDEFGRGDIDDVRNLKFVNEEGQTIKLEQFADVSFASGPSLLERRDKSPSVSVQAQVVGRPVGTVASEWETEILNQIDNNNITLKPGVSYMWGGNMENQEEGFGTLGVALIAAILLVYLVMVALYDSFMTPFVVLFSIPLSFIGALLALAIANQTLNIFTILGIIMLIGLVAKNAILLVDFANHRKDAGANTYDALIAANQARFRPILMTTIAMVVGMTPIALATGDGADMNRGLAIVIIGGLLSSLFLTLVVVPVVYSIFDSISRRFGKKEKENYAELMVADYVENEDYVDEMEVKY</sequence>
<dbReference type="RefSeq" id="WP_105718642.1">
    <property type="nucleotide sequence ID" value="NZ_PVBQ01000026.1"/>
</dbReference>
<dbReference type="SUPFAM" id="SSF82866">
    <property type="entry name" value="Multidrug efflux transporter AcrB transmembrane domain"/>
    <property type="match status" value="2"/>
</dbReference>
<evidence type="ECO:0000313" key="3">
    <source>
        <dbReference type="EMBL" id="PRD44557.1"/>
    </source>
</evidence>
<feature type="transmembrane region" description="Helical" evidence="1">
    <location>
        <begin position="430"/>
        <end position="452"/>
    </location>
</feature>
<dbReference type="Gene3D" id="3.30.70.1320">
    <property type="entry name" value="Multidrug efflux transporter AcrB pore domain like"/>
    <property type="match status" value="1"/>
</dbReference>
<dbReference type="SUPFAM" id="SSF82714">
    <property type="entry name" value="Multidrug efflux transporter AcrB TolC docking domain, DN and DC subdomains"/>
    <property type="match status" value="2"/>
</dbReference>
<dbReference type="Gene3D" id="1.20.1640.10">
    <property type="entry name" value="Multidrug efflux transporter AcrB transmembrane domain"/>
    <property type="match status" value="2"/>
</dbReference>
<evidence type="ECO:0000256" key="1">
    <source>
        <dbReference type="SAM" id="Phobius"/>
    </source>
</evidence>
<feature type="transmembrane region" description="Helical" evidence="1">
    <location>
        <begin position="533"/>
        <end position="555"/>
    </location>
</feature>
<dbReference type="Gene3D" id="3.30.70.1430">
    <property type="entry name" value="Multidrug efflux transporter AcrB pore domain"/>
    <property type="match status" value="2"/>
</dbReference>
<dbReference type="Pfam" id="PF00873">
    <property type="entry name" value="ACR_tran"/>
    <property type="match status" value="1"/>
</dbReference>
<feature type="transmembrane region" description="Helical" evidence="1">
    <location>
        <begin position="458"/>
        <end position="485"/>
    </location>
</feature>
<name>A0A2S9IVK8_9SPHI</name>
<feature type="transmembrane region" description="Helical" evidence="1">
    <location>
        <begin position="923"/>
        <end position="948"/>
    </location>
</feature>
<feature type="transmembrane region" description="Helical" evidence="1">
    <location>
        <begin position="385"/>
        <end position="409"/>
    </location>
</feature>
<dbReference type="EMBL" id="PVBQ01000026">
    <property type="protein sequence ID" value="PRD44557.1"/>
    <property type="molecule type" value="Genomic_DNA"/>
</dbReference>
<dbReference type="PRINTS" id="PR00702">
    <property type="entry name" value="ACRIFLAVINRP"/>
</dbReference>
<dbReference type="InterPro" id="IPR027463">
    <property type="entry name" value="AcrB_DN_DC_subdom"/>
</dbReference>
<reference evidence="3 4" key="1">
    <citation type="submission" date="2018-02" db="EMBL/GenBank/DDBJ databases">
        <title>The draft genome of Sphingobacterium sp. 5JN-11.</title>
        <authorList>
            <person name="Liu L."/>
            <person name="Li L."/>
            <person name="Liang L."/>
            <person name="Zhang X."/>
            <person name="Wang T."/>
        </authorList>
    </citation>
    <scope>NUCLEOTIDE SEQUENCE [LARGE SCALE GENOMIC DNA]</scope>
    <source>
        <strain evidence="3 4">5JN-11</strain>
    </source>
</reference>
<dbReference type="AlphaFoldDB" id="A0A2S9IVK8"/>
<keyword evidence="1" id="KW-0472">Membrane</keyword>
<keyword evidence="1" id="KW-0812">Transmembrane</keyword>
<comment type="caution">
    <text evidence="3">The sequence shown here is derived from an EMBL/GenBank/DDBJ whole genome shotgun (WGS) entry which is preliminary data.</text>
</comment>
<dbReference type="GO" id="GO:0005886">
    <property type="term" value="C:plasma membrane"/>
    <property type="evidence" value="ECO:0007669"/>
    <property type="project" value="TreeGrafter"/>
</dbReference>
<evidence type="ECO:0000259" key="2">
    <source>
        <dbReference type="PROSITE" id="PS50156"/>
    </source>
</evidence>
<dbReference type="PANTHER" id="PTHR32063:SF0">
    <property type="entry name" value="SWARMING MOTILITY PROTEIN SWRC"/>
    <property type="match status" value="1"/>
</dbReference>
<dbReference type="GO" id="GO:0042910">
    <property type="term" value="F:xenobiotic transmembrane transporter activity"/>
    <property type="evidence" value="ECO:0007669"/>
    <property type="project" value="TreeGrafter"/>
</dbReference>
<dbReference type="InterPro" id="IPR001036">
    <property type="entry name" value="Acrflvin-R"/>
</dbReference>
<feature type="transmembrane region" description="Helical" evidence="1">
    <location>
        <begin position="1000"/>
        <end position="1026"/>
    </location>
</feature>